<evidence type="ECO:0008006" key="3">
    <source>
        <dbReference type="Google" id="ProtNLM"/>
    </source>
</evidence>
<dbReference type="RefSeq" id="WP_025699562.1">
    <property type="nucleotide sequence ID" value="NZ_ASQQ01000688.1"/>
</dbReference>
<dbReference type="HOGENOM" id="CLU_1883725_0_0_9"/>
<dbReference type="PATRIC" id="fig|1333534.5.peg.4413"/>
<organism evidence="1 2">
    <name type="scientific">Paenibacillus durus ATCC 35681</name>
    <dbReference type="NCBI Taxonomy" id="1333534"/>
    <lineage>
        <taxon>Bacteria</taxon>
        <taxon>Bacillati</taxon>
        <taxon>Bacillota</taxon>
        <taxon>Bacilli</taxon>
        <taxon>Bacillales</taxon>
        <taxon>Paenibacillaceae</taxon>
        <taxon>Paenibacillus</taxon>
    </lineage>
</organism>
<reference evidence="1 2" key="1">
    <citation type="submission" date="2015-03" db="EMBL/GenBank/DDBJ databases">
        <authorList>
            <person name="Abdul Halim M."/>
        </authorList>
    </citation>
    <scope>NUCLEOTIDE SEQUENCE [LARGE SCALE GENOMIC DNA]</scope>
    <source>
        <strain evidence="1 2">ATCC 35681</strain>
    </source>
</reference>
<proteinExistence type="predicted"/>
<sequence length="138" mass="15223">MTTTAISTTVKLADLMRPAPIVYDYSTCRQALRLMFNHPESKCLVLCSPADEPVGLLMSEKFFLKVSGRFGMDTFYKEPAMKFAQKDPLIVDITAEPSAVLAMAMDRHPMQQNDCIIITDGGKLAGAVYVSDLLARQS</sequence>
<evidence type="ECO:0000313" key="1">
    <source>
        <dbReference type="EMBL" id="AKG36550.1"/>
    </source>
</evidence>
<dbReference type="AlphaFoldDB" id="A0A0F7FDL9"/>
<name>A0A0F7FDL9_PAEDU</name>
<evidence type="ECO:0000313" key="2">
    <source>
        <dbReference type="Proteomes" id="UP000034189"/>
    </source>
</evidence>
<accession>A0A0F7FDL9</accession>
<dbReference type="EMBL" id="CP011114">
    <property type="protein sequence ID" value="AKG36550.1"/>
    <property type="molecule type" value="Genomic_DNA"/>
</dbReference>
<dbReference type="SUPFAM" id="SSF54631">
    <property type="entry name" value="CBS-domain pair"/>
    <property type="match status" value="1"/>
</dbReference>
<dbReference type="OrthoDB" id="9816519at2"/>
<dbReference type="InterPro" id="IPR046342">
    <property type="entry name" value="CBS_dom_sf"/>
</dbReference>
<gene>
    <name evidence="1" type="ORF">VK70_20110</name>
</gene>
<reference evidence="1 2" key="2">
    <citation type="journal article" date="2016" name="Genome Announc.">
        <title>Genome Sequence of a Gram-Positive Diazotroph, Paenibacillus durus Type Strain ATCC 35681.</title>
        <authorList>
            <person name="Halim M.A."/>
            <person name="Rahman A.Y."/>
            <person name="Sim K.S."/>
            <person name="Yam H.C."/>
            <person name="Rahim A.A."/>
            <person name="Ghazali A.H."/>
            <person name="Najimudin N."/>
        </authorList>
    </citation>
    <scope>NUCLEOTIDE SEQUENCE [LARGE SCALE GENOMIC DNA]</scope>
    <source>
        <strain evidence="1 2">ATCC 35681</strain>
    </source>
</reference>
<protein>
    <recommendedName>
        <fullName evidence="3">CBS domain-containing protein</fullName>
    </recommendedName>
</protein>
<dbReference type="Proteomes" id="UP000034189">
    <property type="component" value="Chromosome"/>
</dbReference>
<dbReference type="Gene3D" id="3.10.580.10">
    <property type="entry name" value="CBS-domain"/>
    <property type="match status" value="1"/>
</dbReference>